<dbReference type="GO" id="GO:0003676">
    <property type="term" value="F:nucleic acid binding"/>
    <property type="evidence" value="ECO:0007669"/>
    <property type="project" value="InterPro"/>
</dbReference>
<evidence type="ECO:0000313" key="2">
    <source>
        <dbReference type="EMBL" id="MQM73155.1"/>
    </source>
</evidence>
<dbReference type="EMBL" id="VOGB01000005">
    <property type="protein sequence ID" value="MQM73155.1"/>
    <property type="molecule type" value="Genomic_DNA"/>
</dbReference>
<gene>
    <name evidence="2" type="ORF">FRC53_07080</name>
</gene>
<dbReference type="Pfam" id="PF13333">
    <property type="entry name" value="rve_2"/>
    <property type="match status" value="1"/>
</dbReference>
<dbReference type="AlphaFoldDB" id="A0A6L5GSC8"/>
<dbReference type="InterPro" id="IPR048020">
    <property type="entry name" value="Transpos_IS3"/>
</dbReference>
<evidence type="ECO:0000259" key="1">
    <source>
        <dbReference type="PROSITE" id="PS50994"/>
    </source>
</evidence>
<dbReference type="Pfam" id="PF00665">
    <property type="entry name" value="rve"/>
    <property type="match status" value="1"/>
</dbReference>
<dbReference type="Gene3D" id="3.30.420.10">
    <property type="entry name" value="Ribonuclease H-like superfamily/Ribonuclease H"/>
    <property type="match status" value="1"/>
</dbReference>
<evidence type="ECO:0000313" key="3">
    <source>
        <dbReference type="Proteomes" id="UP000473648"/>
    </source>
</evidence>
<dbReference type="PANTHER" id="PTHR46889:SF4">
    <property type="entry name" value="TRANSPOSASE INSO FOR INSERTION SEQUENCE ELEMENT IS911B-RELATED"/>
    <property type="match status" value="1"/>
</dbReference>
<keyword evidence="3" id="KW-1185">Reference proteome</keyword>
<dbReference type="PROSITE" id="PS50994">
    <property type="entry name" value="INTEGRASE"/>
    <property type="match status" value="1"/>
</dbReference>
<dbReference type="NCBIfam" id="NF033516">
    <property type="entry name" value="transpos_IS3"/>
    <property type="match status" value="1"/>
</dbReference>
<organism evidence="2 3">
    <name type="scientific">Candidatus Pseudoramibacter fermentans</name>
    <dbReference type="NCBI Taxonomy" id="2594427"/>
    <lineage>
        <taxon>Bacteria</taxon>
        <taxon>Bacillati</taxon>
        <taxon>Bacillota</taxon>
        <taxon>Clostridia</taxon>
        <taxon>Eubacteriales</taxon>
        <taxon>Eubacteriaceae</taxon>
        <taxon>Pseudoramibacter</taxon>
    </lineage>
</organism>
<reference evidence="2" key="1">
    <citation type="journal article" date="2020" name="Appl. Environ. Microbiol.">
        <title>Medium-Chain Fatty Acid Synthesis by 'Candidatus Weimeria bifida' gen. nov., sp. nov., and 'Candidatus Pseudoramibacter fermentans' sp. nov.</title>
        <authorList>
            <person name="Scarborough M.J."/>
            <person name="Myers K.S."/>
            <person name="Donohue T.J."/>
            <person name="Noguera D.R."/>
        </authorList>
    </citation>
    <scope>NUCLEOTIDE SEQUENCE</scope>
    <source>
        <strain evidence="2">EUB1.1</strain>
    </source>
</reference>
<dbReference type="PANTHER" id="PTHR46889">
    <property type="entry name" value="TRANSPOSASE INSF FOR INSERTION SEQUENCE IS3B-RELATED"/>
    <property type="match status" value="1"/>
</dbReference>
<feature type="domain" description="Integrase catalytic" evidence="1">
    <location>
        <begin position="46"/>
        <end position="211"/>
    </location>
</feature>
<dbReference type="InterPro" id="IPR012337">
    <property type="entry name" value="RNaseH-like_sf"/>
</dbReference>
<dbReference type="InterPro" id="IPR036397">
    <property type="entry name" value="RNaseH_sf"/>
</dbReference>
<proteinExistence type="predicted"/>
<comment type="caution">
    <text evidence="2">The sequence shown here is derived from an EMBL/GenBank/DDBJ whole genome shotgun (WGS) entry which is preliminary data.</text>
</comment>
<dbReference type="InterPro" id="IPR050900">
    <property type="entry name" value="Transposase_IS3/IS150/IS904"/>
</dbReference>
<accession>A0A6L5GSC8</accession>
<name>A0A6L5GSC8_9FIRM</name>
<dbReference type="Proteomes" id="UP000473648">
    <property type="component" value="Unassembled WGS sequence"/>
</dbReference>
<protein>
    <submittedName>
        <fullName evidence="2">IS3 family transposase</fullName>
    </submittedName>
</protein>
<sequence length="214" mass="24826">MASSSRARVCRIRGIKSTIKYANHGCTRQAKNPQYIAANILNREFTADAPNQKWLTDVTEFKYYTGVEVHKIYLSAILDLYDRRIVAYTIGDSNNNALVFNMFDQAVAENPDATPLFHSDRGYQYTSRIFHAKLEAAGMRQSMSRVAHCIDNGPMEGFWGILKRERYYGRRFLDRTSLVKMIEDYISYYNNRRLQRNLGVLTPMEKHNQYKIAA</sequence>
<dbReference type="GO" id="GO:0015074">
    <property type="term" value="P:DNA integration"/>
    <property type="evidence" value="ECO:0007669"/>
    <property type="project" value="InterPro"/>
</dbReference>
<dbReference type="InterPro" id="IPR001584">
    <property type="entry name" value="Integrase_cat-core"/>
</dbReference>
<dbReference type="SUPFAM" id="SSF53098">
    <property type="entry name" value="Ribonuclease H-like"/>
    <property type="match status" value="1"/>
</dbReference>